<feature type="transmembrane region" description="Helical" evidence="9">
    <location>
        <begin position="735"/>
        <end position="753"/>
    </location>
</feature>
<organism evidence="11 12">
    <name type="scientific">Acrobeloides nanus</name>
    <dbReference type="NCBI Taxonomy" id="290746"/>
    <lineage>
        <taxon>Eukaryota</taxon>
        <taxon>Metazoa</taxon>
        <taxon>Ecdysozoa</taxon>
        <taxon>Nematoda</taxon>
        <taxon>Chromadorea</taxon>
        <taxon>Rhabditida</taxon>
        <taxon>Tylenchina</taxon>
        <taxon>Cephalobomorpha</taxon>
        <taxon>Cephaloboidea</taxon>
        <taxon>Cephalobidae</taxon>
        <taxon>Acrobeloides</taxon>
    </lineage>
</organism>
<dbReference type="GO" id="GO:0018996">
    <property type="term" value="P:molting cycle, collagen and cuticulin-based cuticle"/>
    <property type="evidence" value="ECO:0007669"/>
    <property type="project" value="TreeGrafter"/>
</dbReference>
<feature type="transmembrane region" description="Helical" evidence="9">
    <location>
        <begin position="862"/>
        <end position="887"/>
    </location>
</feature>
<feature type="domain" description="SSD" evidence="10">
    <location>
        <begin position="257"/>
        <end position="414"/>
    </location>
</feature>
<evidence type="ECO:0000256" key="6">
    <source>
        <dbReference type="ARBA" id="ARBA00023136"/>
    </source>
</evidence>
<feature type="transmembrane region" description="Helical" evidence="9">
    <location>
        <begin position="289"/>
        <end position="310"/>
    </location>
</feature>
<evidence type="ECO:0000256" key="1">
    <source>
        <dbReference type="ARBA" id="ARBA00004651"/>
    </source>
</evidence>
<dbReference type="GO" id="GO:0006897">
    <property type="term" value="P:endocytosis"/>
    <property type="evidence" value="ECO:0007669"/>
    <property type="project" value="TreeGrafter"/>
</dbReference>
<accession>A0A914EFM8</accession>
<dbReference type="PANTHER" id="PTHR10796:SF112">
    <property type="entry name" value="PATCHED-RELATED PROTEIN 18"/>
    <property type="match status" value="1"/>
</dbReference>
<feature type="transmembrane region" description="Helical" evidence="9">
    <location>
        <begin position="760"/>
        <end position="781"/>
    </location>
</feature>
<dbReference type="Pfam" id="PF02460">
    <property type="entry name" value="Patched"/>
    <property type="match status" value="1"/>
</dbReference>
<feature type="transmembrane region" description="Helical" evidence="9">
    <location>
        <begin position="317"/>
        <end position="340"/>
    </location>
</feature>
<proteinExistence type="inferred from homology"/>
<evidence type="ECO:0000256" key="5">
    <source>
        <dbReference type="ARBA" id="ARBA00022989"/>
    </source>
</evidence>
<evidence type="ECO:0000256" key="8">
    <source>
        <dbReference type="SAM" id="MobiDB-lite"/>
    </source>
</evidence>
<keyword evidence="5 9" id="KW-1133">Transmembrane helix</keyword>
<feature type="transmembrane region" description="Helical" evidence="9">
    <location>
        <begin position="787"/>
        <end position="805"/>
    </location>
</feature>
<dbReference type="InterPro" id="IPR003392">
    <property type="entry name" value="PTHD_SSD"/>
</dbReference>
<name>A0A914EFM8_9BILA</name>
<keyword evidence="6 9" id="KW-0472">Membrane</keyword>
<feature type="transmembrane region" description="Helical" evidence="9">
    <location>
        <begin position="826"/>
        <end position="856"/>
    </location>
</feature>
<dbReference type="Gene3D" id="1.20.1640.10">
    <property type="entry name" value="Multidrug efflux transporter AcrB transmembrane domain"/>
    <property type="match status" value="2"/>
</dbReference>
<dbReference type="WBParaSite" id="ACRNAN_scaffold7976.g6435.t3">
    <property type="protein sequence ID" value="ACRNAN_scaffold7976.g6435.t3"/>
    <property type="gene ID" value="ACRNAN_scaffold7976.g6435"/>
</dbReference>
<dbReference type="PANTHER" id="PTHR10796">
    <property type="entry name" value="PATCHED-RELATED"/>
    <property type="match status" value="1"/>
</dbReference>
<feature type="region of interest" description="Disordered" evidence="8">
    <location>
        <begin position="896"/>
        <end position="947"/>
    </location>
</feature>
<feature type="transmembrane region" description="Helical" evidence="9">
    <location>
        <begin position="360"/>
        <end position="380"/>
    </location>
</feature>
<evidence type="ECO:0000259" key="10">
    <source>
        <dbReference type="PROSITE" id="PS50156"/>
    </source>
</evidence>
<evidence type="ECO:0000313" key="11">
    <source>
        <dbReference type="Proteomes" id="UP000887540"/>
    </source>
</evidence>
<feature type="compositionally biased region" description="Low complexity" evidence="8">
    <location>
        <begin position="918"/>
        <end position="932"/>
    </location>
</feature>
<evidence type="ECO:0000256" key="4">
    <source>
        <dbReference type="ARBA" id="ARBA00022692"/>
    </source>
</evidence>
<feature type="compositionally biased region" description="Basic and acidic residues" evidence="8">
    <location>
        <begin position="935"/>
        <end position="947"/>
    </location>
</feature>
<evidence type="ECO:0000256" key="9">
    <source>
        <dbReference type="SAM" id="Phobius"/>
    </source>
</evidence>
<reference evidence="12" key="1">
    <citation type="submission" date="2022-11" db="UniProtKB">
        <authorList>
            <consortium name="WormBaseParasite"/>
        </authorList>
    </citation>
    <scope>IDENTIFICATION</scope>
</reference>
<feature type="transmembrane region" description="Helical" evidence="9">
    <location>
        <begin position="257"/>
        <end position="277"/>
    </location>
</feature>
<dbReference type="InterPro" id="IPR051697">
    <property type="entry name" value="Patched_domain-protein"/>
</dbReference>
<dbReference type="GO" id="GO:0030659">
    <property type="term" value="C:cytoplasmic vesicle membrane"/>
    <property type="evidence" value="ECO:0007669"/>
    <property type="project" value="TreeGrafter"/>
</dbReference>
<feature type="transmembrane region" description="Helical" evidence="9">
    <location>
        <begin position="27"/>
        <end position="49"/>
    </location>
</feature>
<sequence>MGLDLTTRLEKATHDGFRHLGLFIADHPWSCLISTLLLTVFLSIGVVNFREANNVRDHFSAVNSPSRYEFAVAREFFRELGSPFHVVVAMEAADGGNILRPKYIDKALEIEEFLQYKLIVEHEGRKYSYSDFCGAQCETSDAVHIFLTMFRDVKHRGKTNVKLTYPTMDVFGHRVYLANNIYQVTLNNRSKIVEECRLIAINFHAIYSNSTMEMVMKKWEHAALDYAQSTSADPLIKLFTTSEGLVSEEVRRTGIEAMPLISVSFVVIIIFAVGTSARRDLVKSKPWEAFFGVLTPIMSLCASFGTLFWLKFEFLPIVTVVPFLILAVGVDDVFIFLHCWRLGNPNLPLKERIADMVAEGGASITITSLTNFLSFFIGIFTSTPAIRTFCTFITVAVFYCYTFHLTFFTVVMYFGAKREEQHLNAYIPCIKVRENEKVFCTFITLAVLFCYTYQIFFFTVVMYIGGLREEKRLNAYVPCIKVKEKMPIEDQKPEEIQPSANPLKFLVPLVENFVDYYVDFCMSMSSRVLLGAVLLIYWAFSTYGILQIKVGLTSEKLFLDDSPLLELVRLQTNVIFKEGGQFAVFINNPGNLSEPDVIPEIMHILERFERAPGSVGSSSTQMWLNPYLSYVGIQNHGSIDFQYKYLPEFFNIQEYHRWSHFVSLANPQYCVDENPACVNKFFFTTGFRNASTWTERLNLLQIWRMITRDYAKFNMTVYEDFSMYSDQLLVIPSSTQQTVICALICMAVVLVLFTPNVYTVVPGVAAVCSINLGVFGLLYYWNIDLDPISMSSTLMAIGFSVDYIAHISFHYYKGEISDQKERLRHALLSIAWPMFQAGMTTILAVLVLVVIHAYMIHVFIKVVALVVTLGLFHGLIVLPIVYVALPFDKTMAKDNKKDKIRPTTIAIQSPDTPPRSPSPTHSSRSSDSGVDASDSDNKVQENEREIA</sequence>
<feature type="transmembrane region" description="Helical" evidence="9">
    <location>
        <begin position="442"/>
        <end position="464"/>
    </location>
</feature>
<dbReference type="FunFam" id="1.20.1640.10:FF:000013">
    <property type="entry name" value="PaTched Related family"/>
    <property type="match status" value="1"/>
</dbReference>
<evidence type="ECO:0000256" key="3">
    <source>
        <dbReference type="ARBA" id="ARBA00022475"/>
    </source>
</evidence>
<keyword evidence="3" id="KW-1003">Cell membrane</keyword>
<comment type="subcellular location">
    <subcellularLocation>
        <location evidence="1">Cell membrane</location>
        <topology evidence="1">Multi-pass membrane protein</topology>
    </subcellularLocation>
</comment>
<dbReference type="Proteomes" id="UP000887540">
    <property type="component" value="Unplaced"/>
</dbReference>
<dbReference type="SUPFAM" id="SSF82866">
    <property type="entry name" value="Multidrug efflux transporter AcrB transmembrane domain"/>
    <property type="match status" value="2"/>
</dbReference>
<evidence type="ECO:0000256" key="7">
    <source>
        <dbReference type="ARBA" id="ARBA00023180"/>
    </source>
</evidence>
<evidence type="ECO:0000313" key="12">
    <source>
        <dbReference type="WBParaSite" id="ACRNAN_scaffold7976.g6435.t3"/>
    </source>
</evidence>
<feature type="domain" description="SSD" evidence="10">
    <location>
        <begin position="437"/>
        <end position="464"/>
    </location>
</feature>
<keyword evidence="4 9" id="KW-0812">Transmembrane</keyword>
<keyword evidence="11" id="KW-1185">Reference proteome</keyword>
<feature type="transmembrane region" description="Helical" evidence="9">
    <location>
        <begin position="528"/>
        <end position="546"/>
    </location>
</feature>
<protein>
    <submittedName>
        <fullName evidence="12">SSD domain-containing protein</fullName>
    </submittedName>
</protein>
<evidence type="ECO:0000256" key="2">
    <source>
        <dbReference type="ARBA" id="ARBA00005585"/>
    </source>
</evidence>
<comment type="similarity">
    <text evidence="2">Belongs to the patched family.</text>
</comment>
<dbReference type="AlphaFoldDB" id="A0A914EFM8"/>
<dbReference type="PROSITE" id="PS50156">
    <property type="entry name" value="SSD"/>
    <property type="match status" value="2"/>
</dbReference>
<feature type="transmembrane region" description="Helical" evidence="9">
    <location>
        <begin position="392"/>
        <end position="416"/>
    </location>
</feature>
<dbReference type="GO" id="GO:0005886">
    <property type="term" value="C:plasma membrane"/>
    <property type="evidence" value="ECO:0007669"/>
    <property type="project" value="UniProtKB-SubCell"/>
</dbReference>
<dbReference type="InterPro" id="IPR000731">
    <property type="entry name" value="SSD"/>
</dbReference>
<keyword evidence="7" id="KW-0325">Glycoprotein</keyword>